<evidence type="ECO:0000256" key="1">
    <source>
        <dbReference type="ARBA" id="ARBA00002724"/>
    </source>
</evidence>
<evidence type="ECO:0000256" key="11">
    <source>
        <dbReference type="ARBA" id="ARBA00030399"/>
    </source>
</evidence>
<organism evidence="16 17">
    <name type="scientific">Sumerlaea chitinivorans</name>
    <dbReference type="NCBI Taxonomy" id="2250252"/>
    <lineage>
        <taxon>Bacteria</taxon>
        <taxon>Candidatus Sumerlaeota</taxon>
        <taxon>Candidatus Sumerlaeia</taxon>
        <taxon>Candidatus Sumerlaeales</taxon>
        <taxon>Candidatus Sumerlaeaceae</taxon>
        <taxon>Candidatus Sumerlaea</taxon>
    </lineage>
</organism>
<dbReference type="InterPro" id="IPR004573">
    <property type="entry name" value="rRNA_ssu_MeTfrase_B"/>
</dbReference>
<keyword evidence="5" id="KW-0963">Cytoplasm</keyword>
<evidence type="ECO:0000256" key="6">
    <source>
        <dbReference type="ARBA" id="ARBA00022552"/>
    </source>
</evidence>
<evidence type="ECO:0000256" key="12">
    <source>
        <dbReference type="ARBA" id="ARBA00031088"/>
    </source>
</evidence>
<dbReference type="InterPro" id="IPR018314">
    <property type="entry name" value="RsmB/NOL1/NOP2-like_CS"/>
</dbReference>
<dbReference type="PANTHER" id="PTHR22807">
    <property type="entry name" value="NOP2 YEAST -RELATED NOL1/NOP2/FMU SUN DOMAIN-CONTAINING"/>
    <property type="match status" value="1"/>
</dbReference>
<feature type="binding site" evidence="14">
    <location>
        <position position="341"/>
    </location>
    <ligand>
        <name>S-adenosyl-L-methionine</name>
        <dbReference type="ChEBI" id="CHEBI:59789"/>
    </ligand>
</feature>
<feature type="binding site" evidence="14">
    <location>
        <position position="295"/>
    </location>
    <ligand>
        <name>S-adenosyl-L-methionine</name>
        <dbReference type="ChEBI" id="CHEBI:59789"/>
    </ligand>
</feature>
<dbReference type="GO" id="GO:0003723">
    <property type="term" value="F:RNA binding"/>
    <property type="evidence" value="ECO:0007669"/>
    <property type="project" value="UniProtKB-UniRule"/>
</dbReference>
<evidence type="ECO:0000256" key="7">
    <source>
        <dbReference type="ARBA" id="ARBA00022603"/>
    </source>
</evidence>
<keyword evidence="9 14" id="KW-0949">S-adenosyl-L-methionine</keyword>
<dbReference type="NCBIfam" id="TIGR00563">
    <property type="entry name" value="rsmB"/>
    <property type="match status" value="1"/>
</dbReference>
<evidence type="ECO:0000259" key="15">
    <source>
        <dbReference type="PROSITE" id="PS51686"/>
    </source>
</evidence>
<sequence length="483" mass="54089">MNDLHGISPGRTAACLILLELAEAPDRELQALLDHQATRLGLDDRDRRLAAALALAVLRYASYLDVQYRPFLRIAPTQVKPPVRVLLRLAAAQRFLFDRIPPHAIVHETVELGRRVFRLREGELRFLNAVARKIVSQEQPREPEARDPVRYLSARWSVPEFLVRLFLRKYGEAPTRELLATLGDEPVTTLRVNILKCSARELIERLQRHQIQASPCPELPSAVVLPDPSLISRAVATPEFRDGFFYVQDCASQFVAHVVMPQAGERILDLCAAPGGKTTHLAELAGGQVQVVATDQDAERLELVRENVARLGSPNVEIWDYERVRAVAEQQAQAFDAVLVDAPCSALGTIRRHPEIRWRITPAHLARFARVQEEVLDLAARLVGPGGRMVYATCSPMDTENAEVVLRFLERHPEFAVAPPSAERAQESVGIRSVATEAAARGEPDAPIAQLLQRLTSPDGFVRTWPHFPQWDGFEMVVLRRKE</sequence>
<dbReference type="Gene3D" id="3.30.70.1170">
    <property type="entry name" value="Sun protein, domain 3"/>
    <property type="match status" value="1"/>
</dbReference>
<evidence type="ECO:0000256" key="14">
    <source>
        <dbReference type="PROSITE-ProRule" id="PRU01023"/>
    </source>
</evidence>
<dbReference type="GO" id="GO:0006355">
    <property type="term" value="P:regulation of DNA-templated transcription"/>
    <property type="evidence" value="ECO:0007669"/>
    <property type="project" value="InterPro"/>
</dbReference>
<keyword evidence="10 14" id="KW-0694">RNA-binding</keyword>
<evidence type="ECO:0000256" key="13">
    <source>
        <dbReference type="ARBA" id="ARBA00047283"/>
    </source>
</evidence>
<dbReference type="Gene3D" id="1.10.940.10">
    <property type="entry name" value="NusB-like"/>
    <property type="match status" value="1"/>
</dbReference>
<keyword evidence="8 14" id="KW-0808">Transferase</keyword>
<evidence type="ECO:0000313" key="16">
    <source>
        <dbReference type="EMBL" id="AXA36743.1"/>
    </source>
</evidence>
<dbReference type="Gene3D" id="3.40.50.150">
    <property type="entry name" value="Vaccinia Virus protein VP39"/>
    <property type="match status" value="1"/>
</dbReference>
<comment type="similarity">
    <text evidence="3 14">Belongs to the class I-like SAM-binding methyltransferase superfamily. RsmB/NOP family.</text>
</comment>
<protein>
    <recommendedName>
        <fullName evidence="4">16S rRNA (cytosine(967)-C(5))-methyltransferase</fullName>
        <ecNumber evidence="4">2.1.1.176</ecNumber>
    </recommendedName>
    <alternativeName>
        <fullName evidence="11">16S rRNA m5C967 methyltransferase</fullName>
    </alternativeName>
    <alternativeName>
        <fullName evidence="12">rRNA (cytosine-C(5)-)-methyltransferase RsmB</fullName>
    </alternativeName>
</protein>
<dbReference type="NCBIfam" id="NF011494">
    <property type="entry name" value="PRK14902.1"/>
    <property type="match status" value="1"/>
</dbReference>
<evidence type="ECO:0000256" key="4">
    <source>
        <dbReference type="ARBA" id="ARBA00012140"/>
    </source>
</evidence>
<evidence type="ECO:0000256" key="8">
    <source>
        <dbReference type="ARBA" id="ARBA00022679"/>
    </source>
</evidence>
<dbReference type="PROSITE" id="PS51686">
    <property type="entry name" value="SAM_MT_RSMB_NOP"/>
    <property type="match status" value="1"/>
</dbReference>
<dbReference type="GO" id="GO:0008649">
    <property type="term" value="F:rRNA methyltransferase activity"/>
    <property type="evidence" value="ECO:0007669"/>
    <property type="project" value="InterPro"/>
</dbReference>
<comment type="subcellular location">
    <subcellularLocation>
        <location evidence="2">Cytoplasm</location>
    </subcellularLocation>
</comment>
<keyword evidence="6" id="KW-0698">rRNA processing</keyword>
<dbReference type="InterPro" id="IPR001678">
    <property type="entry name" value="MeTrfase_RsmB-F_NOP2_dom"/>
</dbReference>
<dbReference type="EC" id="2.1.1.176" evidence="4"/>
<dbReference type="Proteomes" id="UP000262583">
    <property type="component" value="Chromosome"/>
</dbReference>
<reference evidence="16 17" key="1">
    <citation type="submission" date="2018-05" db="EMBL/GenBank/DDBJ databases">
        <title>A metagenomic window into the 2 km-deep terrestrial subsurface aquifer revealed taxonomically and functionally diverse microbial community comprising novel uncultured bacterial lineages.</title>
        <authorList>
            <person name="Kadnikov V.V."/>
            <person name="Mardanov A.V."/>
            <person name="Beletsky A.V."/>
            <person name="Banks D."/>
            <person name="Pimenov N.V."/>
            <person name="Frank Y.A."/>
            <person name="Karnachuk O.V."/>
            <person name="Ravin N.V."/>
        </authorList>
    </citation>
    <scope>NUCLEOTIDE SEQUENCE [LARGE SCALE GENOMIC DNA]</scope>
    <source>
        <strain evidence="16">BY</strain>
    </source>
</reference>
<dbReference type="PROSITE" id="PS01153">
    <property type="entry name" value="NOL1_NOP2_SUN"/>
    <property type="match status" value="1"/>
</dbReference>
<dbReference type="InterPro" id="IPR035926">
    <property type="entry name" value="NusB-like_sf"/>
</dbReference>
<dbReference type="InterPro" id="IPR054728">
    <property type="entry name" value="RsmB-like_ferredoxin"/>
</dbReference>
<dbReference type="Pfam" id="PF22458">
    <property type="entry name" value="RsmF-B_ferredox"/>
    <property type="match status" value="1"/>
</dbReference>
<feature type="binding site" evidence="14">
    <location>
        <begin position="271"/>
        <end position="277"/>
    </location>
    <ligand>
        <name>S-adenosyl-L-methionine</name>
        <dbReference type="ChEBI" id="CHEBI:59789"/>
    </ligand>
</feature>
<comment type="catalytic activity">
    <reaction evidence="13">
        <text>cytidine(967) in 16S rRNA + S-adenosyl-L-methionine = 5-methylcytidine(967) in 16S rRNA + S-adenosyl-L-homocysteine + H(+)</text>
        <dbReference type="Rhea" id="RHEA:42748"/>
        <dbReference type="Rhea" id="RHEA-COMP:10219"/>
        <dbReference type="Rhea" id="RHEA-COMP:10220"/>
        <dbReference type="ChEBI" id="CHEBI:15378"/>
        <dbReference type="ChEBI" id="CHEBI:57856"/>
        <dbReference type="ChEBI" id="CHEBI:59789"/>
        <dbReference type="ChEBI" id="CHEBI:74483"/>
        <dbReference type="ChEBI" id="CHEBI:82748"/>
        <dbReference type="EC" id="2.1.1.176"/>
    </reaction>
</comment>
<evidence type="ECO:0000256" key="3">
    <source>
        <dbReference type="ARBA" id="ARBA00007494"/>
    </source>
</evidence>
<comment type="function">
    <text evidence="1">Specifically methylates the cytosine at position 967 (m5C967) of 16S rRNA.</text>
</comment>
<evidence type="ECO:0000256" key="10">
    <source>
        <dbReference type="ARBA" id="ARBA00022884"/>
    </source>
</evidence>
<feature type="domain" description="SAM-dependent MTase RsmB/NOP-type" evidence="15">
    <location>
        <begin position="178"/>
        <end position="482"/>
    </location>
</feature>
<dbReference type="InterPro" id="IPR023267">
    <property type="entry name" value="RCMT"/>
</dbReference>
<dbReference type="InterPro" id="IPR029063">
    <property type="entry name" value="SAM-dependent_MTases_sf"/>
</dbReference>
<accession>A0A2Z4Y8H4</accession>
<feature type="active site" description="Nucleophile" evidence="14">
    <location>
        <position position="394"/>
    </location>
</feature>
<evidence type="ECO:0000256" key="9">
    <source>
        <dbReference type="ARBA" id="ARBA00022691"/>
    </source>
</evidence>
<dbReference type="EMBL" id="CP030759">
    <property type="protein sequence ID" value="AXA36743.1"/>
    <property type="molecule type" value="Genomic_DNA"/>
</dbReference>
<dbReference type="SUPFAM" id="SSF53335">
    <property type="entry name" value="S-adenosyl-L-methionine-dependent methyltransferases"/>
    <property type="match status" value="1"/>
</dbReference>
<comment type="caution">
    <text evidence="14">Lacks conserved residue(s) required for the propagation of feature annotation.</text>
</comment>
<keyword evidence="7 14" id="KW-0489">Methyltransferase</keyword>
<dbReference type="SUPFAM" id="SSF48013">
    <property type="entry name" value="NusB-like"/>
    <property type="match status" value="1"/>
</dbReference>
<gene>
    <name evidence="16" type="ORF">BRCON_1966</name>
</gene>
<dbReference type="InterPro" id="IPR006027">
    <property type="entry name" value="NusB_RsmB_TIM44"/>
</dbReference>
<evidence type="ECO:0000313" key="17">
    <source>
        <dbReference type="Proteomes" id="UP000262583"/>
    </source>
</evidence>
<dbReference type="Pfam" id="PF01029">
    <property type="entry name" value="NusB"/>
    <property type="match status" value="1"/>
</dbReference>
<evidence type="ECO:0000256" key="5">
    <source>
        <dbReference type="ARBA" id="ARBA00022490"/>
    </source>
</evidence>
<dbReference type="GO" id="GO:0005737">
    <property type="term" value="C:cytoplasm"/>
    <property type="evidence" value="ECO:0007669"/>
    <property type="project" value="UniProtKB-SubCell"/>
</dbReference>
<dbReference type="PRINTS" id="PR02008">
    <property type="entry name" value="RCMTFAMILY"/>
</dbReference>
<dbReference type="PANTHER" id="PTHR22807:SF53">
    <property type="entry name" value="RIBOSOMAL RNA SMALL SUBUNIT METHYLTRANSFERASE B-RELATED"/>
    <property type="match status" value="1"/>
</dbReference>
<dbReference type="AlphaFoldDB" id="A0A2Z4Y8H4"/>
<evidence type="ECO:0000256" key="2">
    <source>
        <dbReference type="ARBA" id="ARBA00004496"/>
    </source>
</evidence>
<dbReference type="KEGG" id="schv:BRCON_1966"/>
<dbReference type="CDD" id="cd02440">
    <property type="entry name" value="AdoMet_MTases"/>
    <property type="match status" value="1"/>
</dbReference>
<proteinExistence type="inferred from homology"/>
<dbReference type="InterPro" id="IPR049560">
    <property type="entry name" value="MeTrfase_RsmB-F_NOP2_cat"/>
</dbReference>
<name>A0A2Z4Y8H4_SUMC1</name>
<dbReference type="Pfam" id="PF01189">
    <property type="entry name" value="Methyltr_RsmB-F"/>
    <property type="match status" value="1"/>
</dbReference>